<comment type="caution">
    <text evidence="1">The sequence shown here is derived from an EMBL/GenBank/DDBJ whole genome shotgun (WGS) entry which is preliminary data.</text>
</comment>
<dbReference type="EMBL" id="PFMD01000016">
    <property type="protein sequence ID" value="PIY97087.1"/>
    <property type="molecule type" value="Genomic_DNA"/>
</dbReference>
<protein>
    <submittedName>
        <fullName evidence="1">Uncharacterized protein</fullName>
    </submittedName>
</protein>
<accession>A0A2M7RKM8</accession>
<dbReference type="AlphaFoldDB" id="A0A2M7RKM8"/>
<dbReference type="Proteomes" id="UP000230779">
    <property type="component" value="Unassembled WGS sequence"/>
</dbReference>
<sequence>MFWKFKIIHYLENVNVICSFWRQKELKSAGAAMRFSANYYSRFFSWLRAAPDPSAFFGLFKKKSHTVKR</sequence>
<name>A0A2M7RKM8_9BACT</name>
<organism evidence="1 2">
    <name type="scientific">Candidatus Kerfeldbacteria bacterium CG_4_10_14_0_8_um_filter_42_10</name>
    <dbReference type="NCBI Taxonomy" id="2014248"/>
    <lineage>
        <taxon>Bacteria</taxon>
        <taxon>Candidatus Kerfeldiibacteriota</taxon>
    </lineage>
</organism>
<evidence type="ECO:0000313" key="2">
    <source>
        <dbReference type="Proteomes" id="UP000230779"/>
    </source>
</evidence>
<proteinExistence type="predicted"/>
<evidence type="ECO:0000313" key="1">
    <source>
        <dbReference type="EMBL" id="PIY97087.1"/>
    </source>
</evidence>
<gene>
    <name evidence="1" type="ORF">COY66_01335</name>
</gene>
<reference evidence="1 2" key="1">
    <citation type="submission" date="2017-09" db="EMBL/GenBank/DDBJ databases">
        <title>Depth-based differentiation of microbial function through sediment-hosted aquifers and enrichment of novel symbionts in the deep terrestrial subsurface.</title>
        <authorList>
            <person name="Probst A.J."/>
            <person name="Ladd B."/>
            <person name="Jarett J.K."/>
            <person name="Geller-Mcgrath D.E."/>
            <person name="Sieber C.M."/>
            <person name="Emerson J.B."/>
            <person name="Anantharaman K."/>
            <person name="Thomas B.C."/>
            <person name="Malmstrom R."/>
            <person name="Stieglmeier M."/>
            <person name="Klingl A."/>
            <person name="Woyke T."/>
            <person name="Ryan C.M."/>
            <person name="Banfield J.F."/>
        </authorList>
    </citation>
    <scope>NUCLEOTIDE SEQUENCE [LARGE SCALE GENOMIC DNA]</scope>
    <source>
        <strain evidence="1">CG_4_10_14_0_8_um_filter_42_10</strain>
    </source>
</reference>